<organism evidence="6 7">
    <name type="scientific">Candidatus Korarchaeum cryptofilum</name>
    <dbReference type="NCBI Taxonomy" id="498846"/>
    <lineage>
        <taxon>Archaea</taxon>
        <taxon>Thermoproteota</taxon>
        <taxon>Candidatus Korarchaeia</taxon>
        <taxon>Candidatus Korarchaeales</taxon>
        <taxon>Candidatus Korarchaeaceae</taxon>
        <taxon>Candidatus Korarchaeum</taxon>
    </lineage>
</organism>
<accession>A0A3R9PCX7</accession>
<feature type="domain" description="ABC transporter" evidence="5">
    <location>
        <begin position="254"/>
        <end position="495"/>
    </location>
</feature>
<dbReference type="InterPro" id="IPR050107">
    <property type="entry name" value="ABC_carbohydrate_import_ATPase"/>
</dbReference>
<evidence type="ECO:0000259" key="5">
    <source>
        <dbReference type="PROSITE" id="PS50893"/>
    </source>
</evidence>
<dbReference type="GO" id="GO:0016887">
    <property type="term" value="F:ATP hydrolysis activity"/>
    <property type="evidence" value="ECO:0007669"/>
    <property type="project" value="InterPro"/>
</dbReference>
<dbReference type="RefSeq" id="WP_125742489.1">
    <property type="nucleotide sequence ID" value="NZ_RCOR01000042.1"/>
</dbReference>
<keyword evidence="3" id="KW-0547">Nucleotide-binding</keyword>
<dbReference type="AlphaFoldDB" id="A0A3R9PCX7"/>
<gene>
    <name evidence="6" type="ORF">D9Q81_07615</name>
</gene>
<evidence type="ECO:0000256" key="2">
    <source>
        <dbReference type="ARBA" id="ARBA00022737"/>
    </source>
</evidence>
<evidence type="ECO:0000313" key="6">
    <source>
        <dbReference type="EMBL" id="RSN67657.1"/>
    </source>
</evidence>
<keyword evidence="1" id="KW-0813">Transport</keyword>
<evidence type="ECO:0000256" key="3">
    <source>
        <dbReference type="ARBA" id="ARBA00022741"/>
    </source>
</evidence>
<dbReference type="GO" id="GO:0005524">
    <property type="term" value="F:ATP binding"/>
    <property type="evidence" value="ECO:0007669"/>
    <property type="project" value="UniProtKB-KW"/>
</dbReference>
<dbReference type="InterPro" id="IPR017871">
    <property type="entry name" value="ABC_transporter-like_CS"/>
</dbReference>
<dbReference type="PROSITE" id="PS50893">
    <property type="entry name" value="ABC_TRANSPORTER_2"/>
    <property type="match status" value="2"/>
</dbReference>
<dbReference type="SMART" id="SM00382">
    <property type="entry name" value="AAA"/>
    <property type="match status" value="2"/>
</dbReference>
<dbReference type="InterPro" id="IPR003593">
    <property type="entry name" value="AAA+_ATPase"/>
</dbReference>
<dbReference type="Proteomes" id="UP000278149">
    <property type="component" value="Unassembled WGS sequence"/>
</dbReference>
<dbReference type="PANTHER" id="PTHR43790">
    <property type="entry name" value="CARBOHYDRATE TRANSPORT ATP-BINDING PROTEIN MG119-RELATED"/>
    <property type="match status" value="1"/>
</dbReference>
<proteinExistence type="predicted"/>
<dbReference type="Gene3D" id="3.40.50.300">
    <property type="entry name" value="P-loop containing nucleotide triphosphate hydrolases"/>
    <property type="match status" value="2"/>
</dbReference>
<dbReference type="Pfam" id="PF00005">
    <property type="entry name" value="ABC_tran"/>
    <property type="match status" value="2"/>
</dbReference>
<reference evidence="6 7" key="1">
    <citation type="submission" date="2018-10" db="EMBL/GenBank/DDBJ databases">
        <title>Co-occurring genomic capacity for anaerobic methane metabolism and dissimilatory sulfite reduction discovered in the Korarchaeota.</title>
        <authorList>
            <person name="Mckay L.J."/>
            <person name="Dlakic M."/>
            <person name="Fields M.W."/>
            <person name="Delmont T.O."/>
            <person name="Eren A.M."/>
            <person name="Jay Z.J."/>
            <person name="Klingelsmith K.B."/>
            <person name="Rusch D.B."/>
            <person name="Inskeep W.P."/>
        </authorList>
    </citation>
    <scope>NUCLEOTIDE SEQUENCE [LARGE SCALE GENOMIC DNA]</scope>
    <source>
        <strain evidence="6 7">WS</strain>
    </source>
</reference>
<dbReference type="SUPFAM" id="SSF52540">
    <property type="entry name" value="P-loop containing nucleoside triphosphate hydrolases"/>
    <property type="match status" value="2"/>
</dbReference>
<feature type="domain" description="ABC transporter" evidence="5">
    <location>
        <begin position="4"/>
        <end position="238"/>
    </location>
</feature>
<protein>
    <submittedName>
        <fullName evidence="6">ABC transporter ATP-binding protein</fullName>
    </submittedName>
</protein>
<keyword evidence="4 6" id="KW-0067">ATP-binding</keyword>
<evidence type="ECO:0000313" key="7">
    <source>
        <dbReference type="Proteomes" id="UP000278149"/>
    </source>
</evidence>
<dbReference type="InterPro" id="IPR003439">
    <property type="entry name" value="ABC_transporter-like_ATP-bd"/>
</dbReference>
<dbReference type="EMBL" id="RCOR01000042">
    <property type="protein sequence ID" value="RSN67657.1"/>
    <property type="molecule type" value="Genomic_DNA"/>
</dbReference>
<dbReference type="InterPro" id="IPR027417">
    <property type="entry name" value="P-loop_NTPase"/>
</dbReference>
<keyword evidence="2" id="KW-0677">Repeat</keyword>
<evidence type="ECO:0000256" key="1">
    <source>
        <dbReference type="ARBA" id="ARBA00022448"/>
    </source>
</evidence>
<sequence>MKLVEMRGITKVYPDGVVALRGVDFEASEGEIHGLLGENGAGKTTLMRILYGEIKQTSGEIIFSGRAVSFKGPWDSMRSGISMVYQRFSLVPTMSVLENFYLYLSSFQRVGIEEVKRRAEDVMERLKFRVPLEANVEDLPVGVQQRVEIIKVLLSRPKLIIFDEPTSVLTPIESRELFRILKELREEGIAIIFITHKLREVKEITDRVTILRKGERVGTYETPSVSEEELAIMMVGRGIVPAKRSVSSPGGEVMRVEDLWVRDDRGLHAVKGVSFELHEGEIFGIAGVQGNGQLELAEALAGMRRVERGRILLDGRDITDLPAEARYREGLAYIPDSRAVGLVLEMNLMENSILTSLRSFLGRGGRIIWPRASGRAGEIIERFNIVGSVRSQVKYLSGGNQQRLLVGREIIKAPKVLIVSEPTQGLDVAATEFIRSTLLKFREEGRSIILISSDLDEIFELCDRIAVIYEGKFVGIERSENLTLERLGLLMGGVNA</sequence>
<dbReference type="CDD" id="cd03215">
    <property type="entry name" value="ABC_Carb_Monos_II"/>
    <property type="match status" value="1"/>
</dbReference>
<name>A0A3R9PCX7_9CREN</name>
<dbReference type="CDD" id="cd03216">
    <property type="entry name" value="ABC_Carb_Monos_I"/>
    <property type="match status" value="1"/>
</dbReference>
<dbReference type="PANTHER" id="PTHR43790:SF9">
    <property type="entry name" value="GALACTOFURANOSE TRANSPORTER ATP-BINDING PROTEIN YTFR"/>
    <property type="match status" value="1"/>
</dbReference>
<comment type="caution">
    <text evidence="6">The sequence shown here is derived from an EMBL/GenBank/DDBJ whole genome shotgun (WGS) entry which is preliminary data.</text>
</comment>
<evidence type="ECO:0000256" key="4">
    <source>
        <dbReference type="ARBA" id="ARBA00022840"/>
    </source>
</evidence>
<dbReference type="PROSITE" id="PS00211">
    <property type="entry name" value="ABC_TRANSPORTER_1"/>
    <property type="match status" value="1"/>
</dbReference>